<feature type="transmembrane region" description="Helical" evidence="9">
    <location>
        <begin position="163"/>
        <end position="184"/>
    </location>
</feature>
<keyword evidence="4 9" id="KW-0812">Transmembrane</keyword>
<feature type="region of interest" description="Disordered" evidence="8">
    <location>
        <begin position="1"/>
        <end position="24"/>
    </location>
</feature>
<protein>
    <recommendedName>
        <fullName evidence="10">Amino acid permease/ SLC12A domain-containing protein</fullName>
    </recommendedName>
</protein>
<keyword evidence="7 9" id="KW-0472">Membrane</keyword>
<comment type="subcellular location">
    <subcellularLocation>
        <location evidence="1">Membrane</location>
        <topology evidence="1">Multi-pass membrane protein</topology>
    </subcellularLocation>
</comment>
<feature type="transmembrane region" description="Helical" evidence="9">
    <location>
        <begin position="125"/>
        <end position="143"/>
    </location>
</feature>
<evidence type="ECO:0000313" key="12">
    <source>
        <dbReference type="Proteomes" id="UP000774326"/>
    </source>
</evidence>
<feature type="transmembrane region" description="Helical" evidence="9">
    <location>
        <begin position="196"/>
        <end position="213"/>
    </location>
</feature>
<dbReference type="Pfam" id="PF00324">
    <property type="entry name" value="AA_permease"/>
    <property type="match status" value="1"/>
</dbReference>
<name>A0A9P8PJ45_WICPI</name>
<keyword evidence="5" id="KW-0029">Amino-acid transport</keyword>
<dbReference type="InterPro" id="IPR004841">
    <property type="entry name" value="AA-permease/SLC12A_dom"/>
</dbReference>
<accession>A0A9P8PJ45</accession>
<keyword evidence="6 9" id="KW-1133">Transmembrane helix</keyword>
<evidence type="ECO:0000256" key="6">
    <source>
        <dbReference type="ARBA" id="ARBA00022989"/>
    </source>
</evidence>
<organism evidence="11 12">
    <name type="scientific">Wickerhamomyces pijperi</name>
    <name type="common">Yeast</name>
    <name type="synonym">Pichia pijperi</name>
    <dbReference type="NCBI Taxonomy" id="599730"/>
    <lineage>
        <taxon>Eukaryota</taxon>
        <taxon>Fungi</taxon>
        <taxon>Dikarya</taxon>
        <taxon>Ascomycota</taxon>
        <taxon>Saccharomycotina</taxon>
        <taxon>Saccharomycetes</taxon>
        <taxon>Phaffomycetales</taxon>
        <taxon>Wickerhamomycetaceae</taxon>
        <taxon>Wickerhamomyces</taxon>
    </lineage>
</organism>
<dbReference type="InterPro" id="IPR050524">
    <property type="entry name" value="APC_YAT"/>
</dbReference>
<dbReference type="Proteomes" id="UP000774326">
    <property type="component" value="Unassembled WGS sequence"/>
</dbReference>
<reference evidence="11" key="2">
    <citation type="submission" date="2021-01" db="EMBL/GenBank/DDBJ databases">
        <authorList>
            <person name="Schikora-Tamarit M.A."/>
        </authorList>
    </citation>
    <scope>NUCLEOTIDE SEQUENCE</scope>
    <source>
        <strain evidence="11">CBS2887</strain>
    </source>
</reference>
<dbReference type="EMBL" id="JAEUBG010005835">
    <property type="protein sequence ID" value="KAH3672239.1"/>
    <property type="molecule type" value="Genomic_DNA"/>
</dbReference>
<dbReference type="GO" id="GO:0016020">
    <property type="term" value="C:membrane"/>
    <property type="evidence" value="ECO:0007669"/>
    <property type="project" value="UniProtKB-SubCell"/>
</dbReference>
<evidence type="ECO:0000256" key="8">
    <source>
        <dbReference type="SAM" id="MobiDB-lite"/>
    </source>
</evidence>
<dbReference type="PANTHER" id="PTHR43341:SF15">
    <property type="entry name" value="GENERAL AMINO ACID PERMEASE AGP2"/>
    <property type="match status" value="1"/>
</dbReference>
<comment type="similarity">
    <text evidence="2">Belongs to the amino acid-polyamine-organocation (APC) superfamily. YAT (TC 2.A.3.10) family.</text>
</comment>
<evidence type="ECO:0000259" key="10">
    <source>
        <dbReference type="Pfam" id="PF00324"/>
    </source>
</evidence>
<dbReference type="AlphaFoldDB" id="A0A9P8PJ45"/>
<gene>
    <name evidence="11" type="ORF">WICPIJ_010091</name>
</gene>
<proteinExistence type="inferred from homology"/>
<dbReference type="OrthoDB" id="10062876at2759"/>
<dbReference type="PANTHER" id="PTHR43341">
    <property type="entry name" value="AMINO ACID PERMEASE"/>
    <property type="match status" value="1"/>
</dbReference>
<dbReference type="PIRSF" id="PIRSF006060">
    <property type="entry name" value="AA_transporter"/>
    <property type="match status" value="1"/>
</dbReference>
<dbReference type="Gene3D" id="1.20.1740.10">
    <property type="entry name" value="Amino acid/polyamine transporter I"/>
    <property type="match status" value="1"/>
</dbReference>
<feature type="compositionally biased region" description="Basic and acidic residues" evidence="8">
    <location>
        <begin position="1"/>
        <end position="11"/>
    </location>
</feature>
<evidence type="ECO:0000256" key="3">
    <source>
        <dbReference type="ARBA" id="ARBA00022448"/>
    </source>
</evidence>
<keyword evidence="12" id="KW-1185">Reference proteome</keyword>
<feature type="transmembrane region" description="Helical" evidence="9">
    <location>
        <begin position="81"/>
        <end position="105"/>
    </location>
</feature>
<feature type="transmembrane region" description="Helical" evidence="9">
    <location>
        <begin position="496"/>
        <end position="514"/>
    </location>
</feature>
<evidence type="ECO:0000313" key="11">
    <source>
        <dbReference type="EMBL" id="KAH3672239.1"/>
    </source>
</evidence>
<feature type="transmembrane region" description="Helical" evidence="9">
    <location>
        <begin position="285"/>
        <end position="305"/>
    </location>
</feature>
<evidence type="ECO:0000256" key="7">
    <source>
        <dbReference type="ARBA" id="ARBA00023136"/>
    </source>
</evidence>
<feature type="transmembrane region" description="Helical" evidence="9">
    <location>
        <begin position="388"/>
        <end position="405"/>
    </location>
</feature>
<evidence type="ECO:0000256" key="1">
    <source>
        <dbReference type="ARBA" id="ARBA00004141"/>
    </source>
</evidence>
<feature type="domain" description="Amino acid permease/ SLC12A" evidence="10">
    <location>
        <begin position="54"/>
        <end position="520"/>
    </location>
</feature>
<evidence type="ECO:0000256" key="9">
    <source>
        <dbReference type="SAM" id="Phobius"/>
    </source>
</evidence>
<keyword evidence="3" id="KW-0813">Transport</keyword>
<dbReference type="PROSITE" id="PS00218">
    <property type="entry name" value="AMINO_ACID_PERMEASE_1"/>
    <property type="match status" value="1"/>
</dbReference>
<sequence>MSILSMKEKSTIDVQPVEHSTGEVEELSAYDLDSQSEKKSHHETTHRTLTARQLHLIAMGGSIGTGLFVTMSSGLANGGPLSMLLAFSIWTGVIFCVTVGMAEMVTFLPISAPFIQMAGRCVDDAFEICAGFNYWFMISIYIPFEITSVNGMIHFWRDDYSPAIAFCLQIFIYTLLNTLAVKWFGESEFYLSIGKVILATGLIFFTFITMVGGNPQHDAFGFRYWKHPGPMVALYTSGATGRFHGFMAAMNKACFTIVGPEYLSMVAGEAGQETRKVIASTFRTVFYRLVVFYVLGALCVGILVASNDPTLVRLFSSGSTSDGSFSPYIIAMDNMRIKVLPHIVNVLCVSSSFSAGNSYVYCSSRALHGFSERGFVPKIFSYCNKQGVPIYCVGVAFLFSLLSLLQLGSSSSEVLNWLVNICTGCQLFNYVFMCITYYGFWRACNAQGIDRNAFLYKSWYQPYTTFFAFFMLVCMVGALGYTVFLPGKWNVGDFMVYYVMVFVNIAIFIAYKLIARTKFVKPEDADLTTGLDEILEHERKYLEAHHRTADDKKSTMKKVMDWVF</sequence>
<evidence type="ECO:0000256" key="4">
    <source>
        <dbReference type="ARBA" id="ARBA00022692"/>
    </source>
</evidence>
<evidence type="ECO:0000256" key="2">
    <source>
        <dbReference type="ARBA" id="ARBA00006983"/>
    </source>
</evidence>
<feature type="transmembrane region" description="Helical" evidence="9">
    <location>
        <begin position="462"/>
        <end position="484"/>
    </location>
</feature>
<dbReference type="InterPro" id="IPR004840">
    <property type="entry name" value="Amino_acid_permease_CS"/>
</dbReference>
<feature type="transmembrane region" description="Helical" evidence="9">
    <location>
        <begin position="56"/>
        <end position="75"/>
    </location>
</feature>
<dbReference type="GO" id="GO:0015171">
    <property type="term" value="F:amino acid transmembrane transporter activity"/>
    <property type="evidence" value="ECO:0007669"/>
    <property type="project" value="TreeGrafter"/>
</dbReference>
<evidence type="ECO:0000256" key="5">
    <source>
        <dbReference type="ARBA" id="ARBA00022970"/>
    </source>
</evidence>
<comment type="caution">
    <text evidence="11">The sequence shown here is derived from an EMBL/GenBank/DDBJ whole genome shotgun (WGS) entry which is preliminary data.</text>
</comment>
<reference evidence="11" key="1">
    <citation type="journal article" date="2021" name="Open Biol.">
        <title>Shared evolutionary footprints suggest mitochondrial oxidative damage underlies multiple complex I losses in fungi.</title>
        <authorList>
            <person name="Schikora-Tamarit M.A."/>
            <person name="Marcet-Houben M."/>
            <person name="Nosek J."/>
            <person name="Gabaldon T."/>
        </authorList>
    </citation>
    <scope>NUCLEOTIDE SEQUENCE</scope>
    <source>
        <strain evidence="11">CBS2887</strain>
    </source>
</reference>
<feature type="transmembrane region" description="Helical" evidence="9">
    <location>
        <begin position="417"/>
        <end position="441"/>
    </location>
</feature>